<accession>A0A1H2ABS7</accession>
<name>A0A1H2ABS7_9ACTN</name>
<evidence type="ECO:0000313" key="2">
    <source>
        <dbReference type="EMBL" id="SDT43421.1"/>
    </source>
</evidence>
<evidence type="ECO:0008006" key="4">
    <source>
        <dbReference type="Google" id="ProtNLM"/>
    </source>
</evidence>
<dbReference type="EMBL" id="LT629772">
    <property type="protein sequence ID" value="SDT43421.1"/>
    <property type="molecule type" value="Genomic_DNA"/>
</dbReference>
<evidence type="ECO:0000256" key="1">
    <source>
        <dbReference type="SAM" id="MobiDB-lite"/>
    </source>
</evidence>
<dbReference type="STRING" id="630515.SAMN04489812_5819"/>
<dbReference type="AlphaFoldDB" id="A0A1H2ABS7"/>
<evidence type="ECO:0000313" key="3">
    <source>
        <dbReference type="Proteomes" id="UP000199103"/>
    </source>
</evidence>
<dbReference type="Proteomes" id="UP000199103">
    <property type="component" value="Chromosome I"/>
</dbReference>
<organism evidence="2 3">
    <name type="scientific">Microlunatus soli</name>
    <dbReference type="NCBI Taxonomy" id="630515"/>
    <lineage>
        <taxon>Bacteria</taxon>
        <taxon>Bacillati</taxon>
        <taxon>Actinomycetota</taxon>
        <taxon>Actinomycetes</taxon>
        <taxon>Propionibacteriales</taxon>
        <taxon>Propionibacteriaceae</taxon>
        <taxon>Microlunatus</taxon>
    </lineage>
</organism>
<protein>
    <recommendedName>
        <fullName evidence="4">Transposase</fullName>
    </recommendedName>
</protein>
<proteinExistence type="predicted"/>
<reference evidence="2 3" key="1">
    <citation type="submission" date="2016-10" db="EMBL/GenBank/DDBJ databases">
        <authorList>
            <person name="de Groot N.N."/>
        </authorList>
    </citation>
    <scope>NUCLEOTIDE SEQUENCE [LARGE SCALE GENOMIC DNA]</scope>
    <source>
        <strain evidence="2 3">DSM 21800</strain>
    </source>
</reference>
<gene>
    <name evidence="2" type="ORF">SAMN04489812_5819</name>
</gene>
<feature type="region of interest" description="Disordered" evidence="1">
    <location>
        <begin position="35"/>
        <end position="68"/>
    </location>
</feature>
<keyword evidence="3" id="KW-1185">Reference proteome</keyword>
<sequence>MCLKGFDPAAVAPVVTTAEQQRLAELVRIRRLRDRLQRNDTRTRPGVKLRLPRPSRMPEPDGAGLGPE</sequence>